<gene>
    <name evidence="4" type="ORF">EIN_328430</name>
</gene>
<evidence type="ECO:0000259" key="3">
    <source>
        <dbReference type="Pfam" id="PF13359"/>
    </source>
</evidence>
<dbReference type="GO" id="GO:0046872">
    <property type="term" value="F:metal ion binding"/>
    <property type="evidence" value="ECO:0007669"/>
    <property type="project" value="UniProtKB-KW"/>
</dbReference>
<dbReference type="VEuPathDB" id="AmoebaDB:EIN_328430"/>
<dbReference type="Proteomes" id="UP000014680">
    <property type="component" value="Unassembled WGS sequence"/>
</dbReference>
<dbReference type="RefSeq" id="XP_004185512.1">
    <property type="nucleotide sequence ID" value="XM_004185464.1"/>
</dbReference>
<dbReference type="EMBL" id="KB207015">
    <property type="protein sequence ID" value="ELP86166.1"/>
    <property type="molecule type" value="Genomic_DNA"/>
</dbReference>
<dbReference type="GeneID" id="14885120"/>
<dbReference type="Pfam" id="PF13359">
    <property type="entry name" value="DDE_Tnp_4"/>
    <property type="match status" value="1"/>
</dbReference>
<feature type="domain" description="DDE Tnp4" evidence="3">
    <location>
        <begin position="162"/>
        <end position="305"/>
    </location>
</feature>
<dbReference type="OrthoDB" id="116425at2759"/>
<evidence type="ECO:0000313" key="5">
    <source>
        <dbReference type="Proteomes" id="UP000014680"/>
    </source>
</evidence>
<evidence type="ECO:0000313" key="4">
    <source>
        <dbReference type="EMBL" id="ELP86166.1"/>
    </source>
</evidence>
<proteinExistence type="predicted"/>
<evidence type="ECO:0000256" key="1">
    <source>
        <dbReference type="ARBA" id="ARBA00001968"/>
    </source>
</evidence>
<evidence type="ECO:0000256" key="2">
    <source>
        <dbReference type="ARBA" id="ARBA00022723"/>
    </source>
</evidence>
<comment type="cofactor">
    <cofactor evidence="1">
        <name>a divalent metal cation</name>
        <dbReference type="ChEBI" id="CHEBI:60240"/>
    </cofactor>
</comment>
<sequence length="382" mass="44646">MPRRQTHQTEPHGIVEQEIEDEEAETQAVIQTPEHDHFQDKDFFYEYLLERYDGFESLFEFLKLKPLVFLALQPIVGDIYLDKRGRKSFFNNPNDRLLLLYLFCRYNNLKMIRDMCIPYIRTNEQISREIDLSASLFRVPLQNACIAFRNENLLNTGVSSIVDCTVTPTRRPNGDFASAMGFYSGKYKMYCVKVEVIVNAESGTASFVSKAVQGADHDMTILKNTSETINNMLGTTKIIGDKGYKGFDLYIPTGSVSKESPLKEKGCLIERYFGRIKMVFKFTREKYLKDFVSFDNLFVISCCFCNEDIEINPLENQDATNYMNIMTNYLNKIEKRREAHKKSSLIYRRRQREQFDVLENELRLIQEEESQNSDETEIEHFD</sequence>
<protein>
    <recommendedName>
        <fullName evidence="3">DDE Tnp4 domain-containing protein</fullName>
    </recommendedName>
</protein>
<dbReference type="AlphaFoldDB" id="A0A0A1U3L1"/>
<dbReference type="KEGG" id="eiv:EIN_328430"/>
<organism evidence="4 5">
    <name type="scientific">Entamoeba invadens IP1</name>
    <dbReference type="NCBI Taxonomy" id="370355"/>
    <lineage>
        <taxon>Eukaryota</taxon>
        <taxon>Amoebozoa</taxon>
        <taxon>Evosea</taxon>
        <taxon>Archamoebae</taxon>
        <taxon>Mastigamoebida</taxon>
        <taxon>Entamoebidae</taxon>
        <taxon>Entamoeba</taxon>
    </lineage>
</organism>
<dbReference type="InterPro" id="IPR027806">
    <property type="entry name" value="HARBI1_dom"/>
</dbReference>
<keyword evidence="5" id="KW-1185">Reference proteome</keyword>
<reference evidence="4 5" key="1">
    <citation type="submission" date="2012-10" db="EMBL/GenBank/DDBJ databases">
        <authorList>
            <person name="Zafar N."/>
            <person name="Inman J."/>
            <person name="Hall N."/>
            <person name="Lorenzi H."/>
            <person name="Caler E."/>
        </authorList>
    </citation>
    <scope>NUCLEOTIDE SEQUENCE [LARGE SCALE GENOMIC DNA]</scope>
    <source>
        <strain evidence="4 5">IP1</strain>
    </source>
</reference>
<keyword evidence="2" id="KW-0479">Metal-binding</keyword>
<name>A0A0A1U3L1_ENTIV</name>
<dbReference type="OMA" id="CIAFRNE"/>
<accession>A0A0A1U3L1</accession>
<dbReference type="CDD" id="cd14686">
    <property type="entry name" value="bZIP"/>
    <property type="match status" value="1"/>
</dbReference>